<proteinExistence type="predicted"/>
<reference evidence="3" key="1">
    <citation type="journal article" date="2014" name="PLoS ONE">
        <title>Transcriptome-Based Identification of ABC Transporters in the Western Tarnished Plant Bug Lygus hesperus.</title>
        <authorList>
            <person name="Hull J.J."/>
            <person name="Chaney K."/>
            <person name="Geib S.M."/>
            <person name="Fabrick J.A."/>
            <person name="Brent C.S."/>
            <person name="Walsh D."/>
            <person name="Lavine L.C."/>
        </authorList>
    </citation>
    <scope>NUCLEOTIDE SEQUENCE</scope>
</reference>
<dbReference type="EMBL" id="GBHO01043548">
    <property type="protein sequence ID" value="JAG00056.1"/>
    <property type="molecule type" value="Transcribed_RNA"/>
</dbReference>
<gene>
    <name evidence="3" type="primary">dnaJ_4</name>
    <name evidence="2" type="synonym">dnaJ_3</name>
    <name evidence="2" type="ORF">CM83_51480</name>
    <name evidence="3" type="ORF">CM83_51481</name>
</gene>
<protein>
    <submittedName>
        <fullName evidence="3">Chaperone protein DnaJ</fullName>
    </submittedName>
</protein>
<feature type="compositionally biased region" description="Basic and acidic residues" evidence="1">
    <location>
        <begin position="38"/>
        <end position="49"/>
    </location>
</feature>
<name>A0A0A9VUY2_LYGHE</name>
<dbReference type="AlphaFoldDB" id="A0A0A9VUY2"/>
<evidence type="ECO:0000256" key="1">
    <source>
        <dbReference type="SAM" id="MobiDB-lite"/>
    </source>
</evidence>
<feature type="region of interest" description="Disordered" evidence="1">
    <location>
        <begin position="32"/>
        <end position="73"/>
    </location>
</feature>
<accession>A0A0A9VUY2</accession>
<evidence type="ECO:0000313" key="3">
    <source>
        <dbReference type="EMBL" id="JAG00057.1"/>
    </source>
</evidence>
<sequence>MMQKMMRSPVQCHGVGVIQNTPSPSLLVPIQISTGDVHSTDSHLEHSSGEQDVNPGSEEDVQGHKNDHLTWVNPSPRCKKGYFTEDGDIGQHQRSLKMEQPLLVKMR</sequence>
<evidence type="ECO:0000313" key="2">
    <source>
        <dbReference type="EMBL" id="JAG00056.1"/>
    </source>
</evidence>
<dbReference type="EMBL" id="GBHO01043547">
    <property type="protein sequence ID" value="JAG00057.1"/>
    <property type="molecule type" value="Transcribed_RNA"/>
</dbReference>
<reference evidence="3" key="2">
    <citation type="submission" date="2014-07" db="EMBL/GenBank/DDBJ databases">
        <authorList>
            <person name="Hull J."/>
        </authorList>
    </citation>
    <scope>NUCLEOTIDE SEQUENCE</scope>
</reference>
<organism evidence="3">
    <name type="scientific">Lygus hesperus</name>
    <name type="common">Western plant bug</name>
    <dbReference type="NCBI Taxonomy" id="30085"/>
    <lineage>
        <taxon>Eukaryota</taxon>
        <taxon>Metazoa</taxon>
        <taxon>Ecdysozoa</taxon>
        <taxon>Arthropoda</taxon>
        <taxon>Hexapoda</taxon>
        <taxon>Insecta</taxon>
        <taxon>Pterygota</taxon>
        <taxon>Neoptera</taxon>
        <taxon>Paraneoptera</taxon>
        <taxon>Hemiptera</taxon>
        <taxon>Heteroptera</taxon>
        <taxon>Panheteroptera</taxon>
        <taxon>Cimicomorpha</taxon>
        <taxon>Miridae</taxon>
        <taxon>Mirini</taxon>
        <taxon>Lygus</taxon>
    </lineage>
</organism>